<evidence type="ECO:0000313" key="3">
    <source>
        <dbReference type="EMBL" id="DAE29907.1"/>
    </source>
</evidence>
<sequence length="352" mass="39805">MNNTLVIGTGGCGNKLMNVFISLLNNRDELHASYDGIFVNSNKNEMEILDNCDLQRNALVINGDGTGRNASKAKKSIALDRVKVMNYFARIIDKYQSAIIMTSLDGGFGNGSVDIITKILKQLNPDIKIFLLGASAKLKSKKISLENTLSLYEDIKELMEIDQIDSYMFIDNDKMEDEDEFNIRTMSLFLDSLELGEEALDSNDSLLVNFAKGYKMILPLSNKFNSVKDAIDDAIKKSPFVLPNRIKCTHIYGTYNSDDYSEQNILSEYNITDFDKLVSSDNTFLVLNGFADPDKHMATLNTAYELLDCEEDEDEGEEFTFSKKKTVKTEPKAEKKSKKQRLRSMMDDSFWS</sequence>
<protein>
    <submittedName>
        <fullName evidence="3">Tubulin/FtsZ family, GTPase domain</fullName>
    </submittedName>
</protein>
<dbReference type="InterPro" id="IPR036525">
    <property type="entry name" value="Tubulin/FtsZ_GTPase_sf"/>
</dbReference>
<feature type="region of interest" description="Disordered" evidence="1">
    <location>
        <begin position="330"/>
        <end position="352"/>
    </location>
</feature>
<accession>A0A8S5RFG9</accession>
<reference evidence="3" key="1">
    <citation type="journal article" date="2021" name="Proc. Natl. Acad. Sci. U.S.A.">
        <title>A Catalog of Tens of Thousands of Viruses from Human Metagenomes Reveals Hidden Associations with Chronic Diseases.</title>
        <authorList>
            <person name="Tisza M.J."/>
            <person name="Buck C.B."/>
        </authorList>
    </citation>
    <scope>NUCLEOTIDE SEQUENCE</scope>
    <source>
        <strain evidence="3">CtE0n6</strain>
    </source>
</reference>
<dbReference type="Gene3D" id="3.30.1330.150">
    <property type="match status" value="1"/>
</dbReference>
<evidence type="ECO:0000256" key="1">
    <source>
        <dbReference type="SAM" id="MobiDB-lite"/>
    </source>
</evidence>
<feature type="domain" description="Tubulin/FtsZ GTPase" evidence="2">
    <location>
        <begin position="5"/>
        <end position="177"/>
    </location>
</feature>
<dbReference type="GO" id="GO:0005525">
    <property type="term" value="F:GTP binding"/>
    <property type="evidence" value="ECO:0007669"/>
    <property type="project" value="InterPro"/>
</dbReference>
<dbReference type="SUPFAM" id="SSF52490">
    <property type="entry name" value="Tubulin nucleotide-binding domain-like"/>
    <property type="match status" value="1"/>
</dbReference>
<dbReference type="Pfam" id="PF00091">
    <property type="entry name" value="Tubulin"/>
    <property type="match status" value="1"/>
</dbReference>
<dbReference type="InterPro" id="IPR003008">
    <property type="entry name" value="Tubulin_FtsZ_GTPase"/>
</dbReference>
<dbReference type="Gene3D" id="3.40.50.1440">
    <property type="entry name" value="Tubulin/FtsZ, GTPase domain"/>
    <property type="match status" value="1"/>
</dbReference>
<name>A0A8S5RFG9_9VIRU</name>
<organism evidence="3">
    <name type="scientific">virus sp. ctE0n6</name>
    <dbReference type="NCBI Taxonomy" id="2827985"/>
    <lineage>
        <taxon>Viruses</taxon>
    </lineage>
</organism>
<proteinExistence type="predicted"/>
<evidence type="ECO:0000259" key="2">
    <source>
        <dbReference type="Pfam" id="PF00091"/>
    </source>
</evidence>
<dbReference type="EMBL" id="BK059101">
    <property type="protein sequence ID" value="DAE29907.1"/>
    <property type="molecule type" value="Genomic_DNA"/>
</dbReference>